<evidence type="ECO:0000313" key="2">
    <source>
        <dbReference type="EMBL" id="GFY53122.1"/>
    </source>
</evidence>
<evidence type="ECO:0000256" key="1">
    <source>
        <dbReference type="SAM" id="MobiDB-lite"/>
    </source>
</evidence>
<feature type="compositionally biased region" description="Basic and acidic residues" evidence="1">
    <location>
        <begin position="14"/>
        <end position="24"/>
    </location>
</feature>
<dbReference type="AlphaFoldDB" id="A0A8X6XFZ7"/>
<dbReference type="Proteomes" id="UP000886998">
    <property type="component" value="Unassembled WGS sequence"/>
</dbReference>
<comment type="caution">
    <text evidence="2">The sequence shown here is derived from an EMBL/GenBank/DDBJ whole genome shotgun (WGS) entry which is preliminary data.</text>
</comment>
<gene>
    <name evidence="2" type="ORF">TNIN_442191</name>
</gene>
<feature type="region of interest" description="Disordered" evidence="1">
    <location>
        <begin position="1"/>
        <end position="37"/>
    </location>
</feature>
<protein>
    <submittedName>
        <fullName evidence="2">Uncharacterized protein</fullName>
    </submittedName>
</protein>
<accession>A0A8X6XFZ7</accession>
<name>A0A8X6XFZ7_9ARAC</name>
<feature type="compositionally biased region" description="Polar residues" evidence="1">
    <location>
        <begin position="1"/>
        <end position="13"/>
    </location>
</feature>
<keyword evidence="3" id="KW-1185">Reference proteome</keyword>
<dbReference type="EMBL" id="BMAV01009105">
    <property type="protein sequence ID" value="GFY53122.1"/>
    <property type="molecule type" value="Genomic_DNA"/>
</dbReference>
<organism evidence="2 3">
    <name type="scientific">Trichonephila inaurata madagascariensis</name>
    <dbReference type="NCBI Taxonomy" id="2747483"/>
    <lineage>
        <taxon>Eukaryota</taxon>
        <taxon>Metazoa</taxon>
        <taxon>Ecdysozoa</taxon>
        <taxon>Arthropoda</taxon>
        <taxon>Chelicerata</taxon>
        <taxon>Arachnida</taxon>
        <taxon>Araneae</taxon>
        <taxon>Araneomorphae</taxon>
        <taxon>Entelegynae</taxon>
        <taxon>Araneoidea</taxon>
        <taxon>Nephilidae</taxon>
        <taxon>Trichonephila</taxon>
        <taxon>Trichonephila inaurata</taxon>
    </lineage>
</organism>
<proteinExistence type="predicted"/>
<reference evidence="2" key="1">
    <citation type="submission" date="2020-08" db="EMBL/GenBank/DDBJ databases">
        <title>Multicomponent nature underlies the extraordinary mechanical properties of spider dragline silk.</title>
        <authorList>
            <person name="Kono N."/>
            <person name="Nakamura H."/>
            <person name="Mori M."/>
            <person name="Yoshida Y."/>
            <person name="Ohtoshi R."/>
            <person name="Malay A.D."/>
            <person name="Moran D.A.P."/>
            <person name="Tomita M."/>
            <person name="Numata K."/>
            <person name="Arakawa K."/>
        </authorList>
    </citation>
    <scope>NUCLEOTIDE SEQUENCE</scope>
</reference>
<evidence type="ECO:0000313" key="3">
    <source>
        <dbReference type="Proteomes" id="UP000886998"/>
    </source>
</evidence>
<sequence>MATQPSLPTSSKNTQKEDRYDTRNRSGRTARRYSSFSSFREMTSRLHSGFPCDTLTMKWAATPRAHHKLRLVSAQVAIRGRPSNRQIMRDLSL</sequence>